<dbReference type="PROSITE" id="PS52016">
    <property type="entry name" value="TONB_DEPENDENT_REC_3"/>
    <property type="match status" value="1"/>
</dbReference>
<dbReference type="EMBL" id="JAGSPA010000001">
    <property type="protein sequence ID" value="MBV7255494.1"/>
    <property type="molecule type" value="Genomic_DNA"/>
</dbReference>
<evidence type="ECO:0000256" key="2">
    <source>
        <dbReference type="RuleBase" id="RU003357"/>
    </source>
</evidence>
<comment type="caution">
    <text evidence="7">The sequence shown here is derived from an EMBL/GenBank/DDBJ whole genome shotgun (WGS) entry which is preliminary data.</text>
</comment>
<feature type="domain" description="TonB-dependent receptor-like beta-barrel" evidence="5">
    <location>
        <begin position="360"/>
        <end position="910"/>
    </location>
</feature>
<keyword evidence="1" id="KW-0998">Cell outer membrane</keyword>
<dbReference type="PANTHER" id="PTHR47234:SF2">
    <property type="entry name" value="TONB-DEPENDENT RECEPTOR"/>
    <property type="match status" value="1"/>
</dbReference>
<proteinExistence type="inferred from homology"/>
<dbReference type="Pfam" id="PF00593">
    <property type="entry name" value="TonB_dep_Rec_b-barrel"/>
    <property type="match status" value="1"/>
</dbReference>
<keyword evidence="2" id="KW-0798">TonB box</keyword>
<dbReference type="RefSeq" id="WP_218443818.1">
    <property type="nucleotide sequence ID" value="NZ_JAGSPA010000001.1"/>
</dbReference>
<feature type="region of interest" description="Disordered" evidence="3">
    <location>
        <begin position="622"/>
        <end position="641"/>
    </location>
</feature>
<keyword evidence="1" id="KW-0813">Transport</keyword>
<sequence length="952" mass="102056">MTKLQFRHLHTSTAIIAALGLALPAFAQDSAETAAAQSASTPNDDVIIVTGSRIQRNDLELSSPVTVVSNEAIKLSGAVGVEEYLRDIPQAVTAIGSNTNNGNEGAATVDLRNLGEERTLVLVDGKRFVPYDGDGIVDLNMIPPALVERVEVVTGGASAVYGSDAISGVVNFILRDDFEGLEAEGLMSISEKGDSQSYTLSLTGGLNFAGGRGNITVNGGYAKQEALFQGDREFSLFALAAEDFGPGGSATTPNGFVDLGDGFQFNANGDLIADAVDPARFNFNPFNLLQAPHEKYTATAVAKYEFSDSLEAFGRFSYAESEVRTIIAPTGTFFFPFELNYETNPFISDQARSIFAAQDTTPGDDSITFGYGRRLTELGTRDSVYSNAAWQGVGGLRGKFGSNLKWEVFAQYAETDRSQQFLNDVSFNEAQQAILVVDDGGGPVCRDASNSCVPANIFGPGNLSAAAGDFIRLDLREDNKTSQFVVGGFLSGDLPFAISETPGAFVVGAEYRKEDYEAIPDDNLAQGNSIGFGSSTPVNANYDVKEVYGEINIPILEDRPFFESLSIEGGVRYSDYQNEVTTLGVSNSFSNWSYKIGAEWSPVSDLRFRAAFQRAVRAPNLNEIGEPRTPSTGDANFDPCQGSNPIGNATLTALCLATGVPAENLGSVGGPISGQINNFVGGTANIVPEKSNTWTVGVVLTPTFLPDFTATVDYFDITVNDAILQVPEQSVLDACYLIEQDASGAFCSLIDRNPLNGRLIGGTETGVDVRVRNIGFLRSRGIDVSARYGIDIGDVGTIDLGVNLTRQLRTDLQFADLLPVNECEGLVGTTCLRPDPKWRWTQTTAFTTGDFTVQLRWQHIGSLTNDNVAFGVADASDFVVPKIGSFDYFDLTSRFRVADQIEFRAGVNNLFDKSPPVVGNDYGGTAENSGNTYPGTYDPIGRSFFIGATLTY</sequence>
<keyword evidence="1" id="KW-0812">Transmembrane</keyword>
<dbReference type="InterPro" id="IPR039426">
    <property type="entry name" value="TonB-dep_rcpt-like"/>
</dbReference>
<evidence type="ECO:0000313" key="8">
    <source>
        <dbReference type="Proteomes" id="UP000722336"/>
    </source>
</evidence>
<name>A0ABS6SAR2_9SPHN</name>
<evidence type="ECO:0000259" key="6">
    <source>
        <dbReference type="Pfam" id="PF07715"/>
    </source>
</evidence>
<keyword evidence="7" id="KW-0675">Receptor</keyword>
<organism evidence="7 8">
    <name type="scientific">Pacificimonas pallii</name>
    <dbReference type="NCBI Taxonomy" id="2827236"/>
    <lineage>
        <taxon>Bacteria</taxon>
        <taxon>Pseudomonadati</taxon>
        <taxon>Pseudomonadota</taxon>
        <taxon>Alphaproteobacteria</taxon>
        <taxon>Sphingomonadales</taxon>
        <taxon>Sphingosinicellaceae</taxon>
        <taxon>Pacificimonas</taxon>
    </lineage>
</organism>
<evidence type="ECO:0000256" key="3">
    <source>
        <dbReference type="SAM" id="MobiDB-lite"/>
    </source>
</evidence>
<accession>A0ABS6SAR2</accession>
<feature type="chain" id="PRO_5046977123" evidence="4">
    <location>
        <begin position="28"/>
        <end position="952"/>
    </location>
</feature>
<dbReference type="InterPro" id="IPR012910">
    <property type="entry name" value="Plug_dom"/>
</dbReference>
<evidence type="ECO:0000313" key="7">
    <source>
        <dbReference type="EMBL" id="MBV7255494.1"/>
    </source>
</evidence>
<gene>
    <name evidence="7" type="ORF">KCG44_01705</name>
</gene>
<evidence type="ECO:0000259" key="5">
    <source>
        <dbReference type="Pfam" id="PF00593"/>
    </source>
</evidence>
<comment type="subcellular location">
    <subcellularLocation>
        <location evidence="1">Cell outer membrane</location>
        <topology evidence="1">Multi-pass membrane protein</topology>
    </subcellularLocation>
</comment>
<dbReference type="Proteomes" id="UP000722336">
    <property type="component" value="Unassembled WGS sequence"/>
</dbReference>
<dbReference type="InterPro" id="IPR000531">
    <property type="entry name" value="Beta-barrel_TonB"/>
</dbReference>
<evidence type="ECO:0000256" key="4">
    <source>
        <dbReference type="SAM" id="SignalP"/>
    </source>
</evidence>
<keyword evidence="1 2" id="KW-0472">Membrane</keyword>
<reference evidence="7 8" key="1">
    <citation type="submission" date="2021-04" db="EMBL/GenBank/DDBJ databases">
        <authorList>
            <person name="Pira H."/>
            <person name="Risdian C."/>
            <person name="Wink J."/>
        </authorList>
    </citation>
    <scope>NUCLEOTIDE SEQUENCE [LARGE SCALE GENOMIC DNA]</scope>
    <source>
        <strain evidence="7 8">WHA3</strain>
    </source>
</reference>
<keyword evidence="8" id="KW-1185">Reference proteome</keyword>
<dbReference type="PANTHER" id="PTHR47234">
    <property type="match status" value="1"/>
</dbReference>
<keyword evidence="1" id="KW-1134">Transmembrane beta strand</keyword>
<comment type="similarity">
    <text evidence="1 2">Belongs to the TonB-dependent receptor family.</text>
</comment>
<feature type="domain" description="TonB-dependent receptor plug" evidence="6">
    <location>
        <begin position="60"/>
        <end position="169"/>
    </location>
</feature>
<evidence type="ECO:0000256" key="1">
    <source>
        <dbReference type="PROSITE-ProRule" id="PRU01360"/>
    </source>
</evidence>
<keyword evidence="4" id="KW-0732">Signal</keyword>
<protein>
    <submittedName>
        <fullName evidence="7">TonB-dependent receptor</fullName>
    </submittedName>
</protein>
<dbReference type="Pfam" id="PF07715">
    <property type="entry name" value="Plug"/>
    <property type="match status" value="1"/>
</dbReference>
<feature type="signal peptide" evidence="4">
    <location>
        <begin position="1"/>
        <end position="27"/>
    </location>
</feature>